<comment type="caution">
    <text evidence="1">The sequence shown here is derived from an EMBL/GenBank/DDBJ whole genome shotgun (WGS) entry which is preliminary data.</text>
</comment>
<dbReference type="Proteomes" id="UP000276133">
    <property type="component" value="Unassembled WGS sequence"/>
</dbReference>
<evidence type="ECO:0000313" key="1">
    <source>
        <dbReference type="EMBL" id="RNA41202.1"/>
    </source>
</evidence>
<organism evidence="1 2">
    <name type="scientific">Brachionus plicatilis</name>
    <name type="common">Marine rotifer</name>
    <name type="synonym">Brachionus muelleri</name>
    <dbReference type="NCBI Taxonomy" id="10195"/>
    <lineage>
        <taxon>Eukaryota</taxon>
        <taxon>Metazoa</taxon>
        <taxon>Spiralia</taxon>
        <taxon>Gnathifera</taxon>
        <taxon>Rotifera</taxon>
        <taxon>Eurotatoria</taxon>
        <taxon>Monogononta</taxon>
        <taxon>Pseudotrocha</taxon>
        <taxon>Ploima</taxon>
        <taxon>Brachionidae</taxon>
        <taxon>Brachionus</taxon>
    </lineage>
</organism>
<dbReference type="EMBL" id="REGN01000532">
    <property type="protein sequence ID" value="RNA41202.1"/>
    <property type="molecule type" value="Genomic_DNA"/>
</dbReference>
<gene>
    <name evidence="1" type="ORF">BpHYR1_012128</name>
</gene>
<evidence type="ECO:0000313" key="2">
    <source>
        <dbReference type="Proteomes" id="UP000276133"/>
    </source>
</evidence>
<name>A0A3M7SZM7_BRAPC</name>
<proteinExistence type="predicted"/>
<dbReference type="AlphaFoldDB" id="A0A3M7SZM7"/>
<protein>
    <submittedName>
        <fullName evidence="1">Uncharacterized protein</fullName>
    </submittedName>
</protein>
<reference evidence="1 2" key="1">
    <citation type="journal article" date="2018" name="Sci. Rep.">
        <title>Genomic signatures of local adaptation to the degree of environmental predictability in rotifers.</title>
        <authorList>
            <person name="Franch-Gras L."/>
            <person name="Hahn C."/>
            <person name="Garcia-Roger E.M."/>
            <person name="Carmona M.J."/>
            <person name="Serra M."/>
            <person name="Gomez A."/>
        </authorList>
    </citation>
    <scope>NUCLEOTIDE SEQUENCE [LARGE SCALE GENOMIC DNA]</scope>
    <source>
        <strain evidence="1">HYR1</strain>
    </source>
</reference>
<accession>A0A3M7SZM7</accession>
<keyword evidence="2" id="KW-1185">Reference proteome</keyword>
<sequence length="16" mass="1946">MDSIFLKNMELMVVLY</sequence>